<evidence type="ECO:0000256" key="1">
    <source>
        <dbReference type="SAM" id="MobiDB-lite"/>
    </source>
</evidence>
<dbReference type="InterPro" id="IPR055301">
    <property type="entry name" value="Lea14-like_2"/>
</dbReference>
<name>A0AAD8NYA7_TARER</name>
<proteinExistence type="predicted"/>
<reference evidence="4" key="1">
    <citation type="journal article" date="2023" name="bioRxiv">
        <title>Improved chromosome-level genome assembly for marigold (Tagetes erecta).</title>
        <authorList>
            <person name="Jiang F."/>
            <person name="Yuan L."/>
            <person name="Wang S."/>
            <person name="Wang H."/>
            <person name="Xu D."/>
            <person name="Wang A."/>
            <person name="Fan W."/>
        </authorList>
    </citation>
    <scope>NUCLEOTIDE SEQUENCE</scope>
    <source>
        <strain evidence="4">WSJ</strain>
        <tissue evidence="4">Leaf</tissue>
    </source>
</reference>
<organism evidence="4 5">
    <name type="scientific">Tagetes erecta</name>
    <name type="common">African marigold</name>
    <dbReference type="NCBI Taxonomy" id="13708"/>
    <lineage>
        <taxon>Eukaryota</taxon>
        <taxon>Viridiplantae</taxon>
        <taxon>Streptophyta</taxon>
        <taxon>Embryophyta</taxon>
        <taxon>Tracheophyta</taxon>
        <taxon>Spermatophyta</taxon>
        <taxon>Magnoliopsida</taxon>
        <taxon>eudicotyledons</taxon>
        <taxon>Gunneridae</taxon>
        <taxon>Pentapetalae</taxon>
        <taxon>asterids</taxon>
        <taxon>campanulids</taxon>
        <taxon>Asterales</taxon>
        <taxon>Asteraceae</taxon>
        <taxon>Asteroideae</taxon>
        <taxon>Heliantheae alliance</taxon>
        <taxon>Tageteae</taxon>
        <taxon>Tagetes</taxon>
    </lineage>
</organism>
<gene>
    <name evidence="4" type="ORF">QVD17_20584</name>
</gene>
<evidence type="ECO:0000256" key="2">
    <source>
        <dbReference type="SAM" id="Phobius"/>
    </source>
</evidence>
<protein>
    <recommendedName>
        <fullName evidence="3">Late embryogenesis abundant protein LEA-2 subgroup domain-containing protein</fullName>
    </recommendedName>
</protein>
<keyword evidence="2" id="KW-1133">Transmembrane helix</keyword>
<dbReference type="PANTHER" id="PTHR31852">
    <property type="entry name" value="LATE EMBRYOGENESIS ABUNDANT (LEA) HYDROXYPROLINE-RICH GLYCOPROTEIN FAMILY"/>
    <property type="match status" value="1"/>
</dbReference>
<dbReference type="Gene3D" id="2.60.40.1820">
    <property type="match status" value="1"/>
</dbReference>
<accession>A0AAD8NYA7</accession>
<evidence type="ECO:0000259" key="3">
    <source>
        <dbReference type="Pfam" id="PF03168"/>
    </source>
</evidence>
<feature type="region of interest" description="Disordered" evidence="1">
    <location>
        <begin position="1"/>
        <end position="22"/>
    </location>
</feature>
<evidence type="ECO:0000313" key="5">
    <source>
        <dbReference type="Proteomes" id="UP001229421"/>
    </source>
</evidence>
<dbReference type="Pfam" id="PF03168">
    <property type="entry name" value="LEA_2"/>
    <property type="match status" value="1"/>
</dbReference>
<feature type="transmembrane region" description="Helical" evidence="2">
    <location>
        <begin position="37"/>
        <end position="63"/>
    </location>
</feature>
<comment type="caution">
    <text evidence="4">The sequence shown here is derived from an EMBL/GenBank/DDBJ whole genome shotgun (WGS) entry which is preliminary data.</text>
</comment>
<dbReference type="EMBL" id="JAUHHV010000005">
    <property type="protein sequence ID" value="KAK1425236.1"/>
    <property type="molecule type" value="Genomic_DNA"/>
</dbReference>
<dbReference type="InterPro" id="IPR004864">
    <property type="entry name" value="LEA_2"/>
</dbReference>
<dbReference type="Proteomes" id="UP001229421">
    <property type="component" value="Unassembled WGS sequence"/>
</dbReference>
<keyword evidence="5" id="KW-1185">Reference proteome</keyword>
<dbReference type="AlphaFoldDB" id="A0AAD8NYA7"/>
<feature type="domain" description="Late embryogenesis abundant protein LEA-2 subgroup" evidence="3">
    <location>
        <begin position="100"/>
        <end position="199"/>
    </location>
</feature>
<sequence length="220" mass="24696">MVEKEQVRPLAPATDDHHDNSSDEVAVLKETTRRRKYIKWCSCLFGIIIVVTMVVVTLIFTIFKVKEPEITMNGVTVDNLGFINGTMPGPGTNMSLTADISVKNPNYSSFRYKNTTTSLYYNGAVIGEARGPSGQSKARRTSRMNVTLDIMVDSLLKDPNLQNDLDTGLLTMSSYTRVGGRIKILAIIKRHVTVKMNCTMKVNIYSRVIEDQKCRRKVKL</sequence>
<evidence type="ECO:0000313" key="4">
    <source>
        <dbReference type="EMBL" id="KAK1425236.1"/>
    </source>
</evidence>
<keyword evidence="2" id="KW-0812">Transmembrane</keyword>
<dbReference type="SUPFAM" id="SSF117070">
    <property type="entry name" value="LEA14-like"/>
    <property type="match status" value="1"/>
</dbReference>
<keyword evidence="2" id="KW-0472">Membrane</keyword>